<protein>
    <submittedName>
        <fullName evidence="2">DUF805 domain-containing protein</fullName>
    </submittedName>
</protein>
<evidence type="ECO:0000313" key="2">
    <source>
        <dbReference type="EMBL" id="HAT6346601.1"/>
    </source>
</evidence>
<reference evidence="2" key="2">
    <citation type="submission" date="2020-01" db="EMBL/GenBank/DDBJ databases">
        <authorList>
            <consortium name="NCBI Pathogen Detection Project"/>
        </authorList>
    </citation>
    <scope>NUCLEOTIDE SEQUENCE</scope>
    <source>
        <strain evidence="2">OLC2673_Aeromonas</strain>
    </source>
</reference>
<proteinExistence type="predicted"/>
<keyword evidence="1" id="KW-0472">Membrane</keyword>
<comment type="caution">
    <text evidence="2">The sequence shown here is derived from an EMBL/GenBank/DDBJ whole genome shotgun (WGS) entry which is preliminary data.</text>
</comment>
<keyword evidence="1" id="KW-0812">Transmembrane</keyword>
<keyword evidence="1" id="KW-1133">Transmembrane helix</keyword>
<name>A0AAD3UEJ4_AERHY</name>
<feature type="transmembrane region" description="Helical" evidence="1">
    <location>
        <begin position="26"/>
        <end position="47"/>
    </location>
</feature>
<reference evidence="2" key="1">
    <citation type="journal article" date="2018" name="Genome Biol.">
        <title>SKESA: strategic k-mer extension for scrupulous assemblies.</title>
        <authorList>
            <person name="Souvorov A."/>
            <person name="Agarwala R."/>
            <person name="Lipman D.J."/>
        </authorList>
    </citation>
    <scope>NUCLEOTIDE SEQUENCE</scope>
    <source>
        <strain evidence="2">OLC2673_Aeromonas</strain>
    </source>
</reference>
<dbReference type="PANTHER" id="PTHR34980:SF2">
    <property type="entry name" value="INNER MEMBRANE PROTEIN YHAH-RELATED"/>
    <property type="match status" value="1"/>
</dbReference>
<dbReference type="PANTHER" id="PTHR34980">
    <property type="entry name" value="INNER MEMBRANE PROTEIN-RELATED-RELATED"/>
    <property type="match status" value="1"/>
</dbReference>
<dbReference type="GO" id="GO:0005886">
    <property type="term" value="C:plasma membrane"/>
    <property type="evidence" value="ECO:0007669"/>
    <property type="project" value="TreeGrafter"/>
</dbReference>
<accession>A0AAD3UEJ4</accession>
<feature type="transmembrane region" description="Helical" evidence="1">
    <location>
        <begin position="79"/>
        <end position="99"/>
    </location>
</feature>
<dbReference type="AlphaFoldDB" id="A0AAD3UEJ4"/>
<evidence type="ECO:0000313" key="3">
    <source>
        <dbReference type="Proteomes" id="UP000859505"/>
    </source>
</evidence>
<dbReference type="InterPro" id="IPR008523">
    <property type="entry name" value="DUF805"/>
</dbReference>
<evidence type="ECO:0000256" key="1">
    <source>
        <dbReference type="SAM" id="Phobius"/>
    </source>
</evidence>
<sequence length="113" mass="12663">MFSFYWLGWQRALDFSGRSTRAECGWFMLGHLLVTLICIWLDVLLANLGWLDLSYGLVSSVPLISLIVRRLHDTGRSGWWGWVFLVPAVGPLLLIYLLAQQSGATHVGQEASA</sequence>
<dbReference type="Proteomes" id="UP000859505">
    <property type="component" value="Unassembled WGS sequence"/>
</dbReference>
<gene>
    <name evidence="2" type="ORF">JAJ28_004416</name>
</gene>
<dbReference type="EMBL" id="DACTUL010000061">
    <property type="protein sequence ID" value="HAT6346601.1"/>
    <property type="molecule type" value="Genomic_DNA"/>
</dbReference>
<dbReference type="Pfam" id="PF05656">
    <property type="entry name" value="DUF805"/>
    <property type="match status" value="1"/>
</dbReference>
<organism evidence="2 3">
    <name type="scientific">Aeromonas hydrophila</name>
    <dbReference type="NCBI Taxonomy" id="644"/>
    <lineage>
        <taxon>Bacteria</taxon>
        <taxon>Pseudomonadati</taxon>
        <taxon>Pseudomonadota</taxon>
        <taxon>Gammaproteobacteria</taxon>
        <taxon>Aeromonadales</taxon>
        <taxon>Aeromonadaceae</taxon>
        <taxon>Aeromonas</taxon>
    </lineage>
</organism>